<keyword evidence="6" id="KW-0963">Cytoplasm</keyword>
<dbReference type="InterPro" id="IPR006703">
    <property type="entry name" value="G_AIG1"/>
</dbReference>
<evidence type="ECO:0000256" key="12">
    <source>
        <dbReference type="ARBA" id="ARBA00023134"/>
    </source>
</evidence>
<evidence type="ECO:0000256" key="9">
    <source>
        <dbReference type="ARBA" id="ARBA00022824"/>
    </source>
</evidence>
<dbReference type="GeneTree" id="ENSGT01120000271858"/>
<name>A0A3Q2WDK1_HAPBU</name>
<dbReference type="AlphaFoldDB" id="A0A3Q2WDK1"/>
<dbReference type="PANTHER" id="PTHR10903:SF170">
    <property type="entry name" value="GTPASE IMAP FAMILY MEMBER 7"/>
    <property type="match status" value="1"/>
</dbReference>
<proteinExistence type="inferred from homology"/>
<sequence>RVGGKQFNKTIRMVLIGKTGCGKSATGNTILGKEHFESKASGESVTTSCQRAEGKVDGQPVVVIDTPGLFDTTLFYNDTEKELLKCIDMLSPGPHVFLLVLQIGRFTQEEIDTVKLIKKIFGQDSVDFIFVVFTRGDDLNNQSAQSFIEKSSRGFLKKLVDECGGRYHVLNNKDQKNRLQVTELMTKIQTMVHKNGDNYYKTWECRIIRQVVFLRNNFIIEQQPCSQ</sequence>
<evidence type="ECO:0000256" key="14">
    <source>
        <dbReference type="ARBA" id="ARBA00073539"/>
    </source>
</evidence>
<keyword evidence="12" id="KW-0342">GTP-binding</keyword>
<keyword evidence="7" id="KW-0677">Repeat</keyword>
<keyword evidence="8" id="KW-0547">Nucleotide-binding</keyword>
<evidence type="ECO:0000256" key="1">
    <source>
        <dbReference type="ARBA" id="ARBA00004173"/>
    </source>
</evidence>
<evidence type="ECO:0000259" key="16">
    <source>
        <dbReference type="PROSITE" id="PS51720"/>
    </source>
</evidence>
<dbReference type="GO" id="GO:0005783">
    <property type="term" value="C:endoplasmic reticulum"/>
    <property type="evidence" value="ECO:0007669"/>
    <property type="project" value="UniProtKB-SubCell"/>
</dbReference>
<evidence type="ECO:0000256" key="11">
    <source>
        <dbReference type="ARBA" id="ARBA00023128"/>
    </source>
</evidence>
<protein>
    <recommendedName>
        <fullName evidence="14">GTPase IMAP family member 8</fullName>
    </recommendedName>
    <alternativeName>
        <fullName evidence="15">Immune-associated nucleotide-binding protein 9</fullName>
    </alternativeName>
</protein>
<feature type="domain" description="AIG1-type G" evidence="16">
    <location>
        <begin position="8"/>
        <end position="209"/>
    </location>
</feature>
<dbReference type="Proteomes" id="UP000264840">
    <property type="component" value="Unplaced"/>
</dbReference>
<evidence type="ECO:0000313" key="17">
    <source>
        <dbReference type="Ensembl" id="ENSHBUP00000023341.1"/>
    </source>
</evidence>
<evidence type="ECO:0000256" key="7">
    <source>
        <dbReference type="ARBA" id="ARBA00022737"/>
    </source>
</evidence>
<dbReference type="PROSITE" id="PS51720">
    <property type="entry name" value="G_AIG1"/>
    <property type="match status" value="1"/>
</dbReference>
<dbReference type="InterPro" id="IPR045058">
    <property type="entry name" value="GIMA/IAN/Toc"/>
</dbReference>
<comment type="similarity">
    <text evidence="5">Belongs to the TRAFAC class TrmE-Era-EngA-EngB-Septin-like GTPase superfamily. AIG1/Toc34/Toc159-like paraseptin GTPase family. IAN subfamily.</text>
</comment>
<accession>A0A3Q2WDK1</accession>
<dbReference type="STRING" id="8153.ENSHBUP00000023341"/>
<keyword evidence="18" id="KW-1185">Reference proteome</keyword>
<reference evidence="17" key="2">
    <citation type="submission" date="2025-09" db="UniProtKB">
        <authorList>
            <consortium name="Ensembl"/>
        </authorList>
    </citation>
    <scope>IDENTIFICATION</scope>
</reference>
<evidence type="ECO:0000256" key="10">
    <source>
        <dbReference type="ARBA" id="ARBA00023034"/>
    </source>
</evidence>
<dbReference type="GO" id="GO:0005829">
    <property type="term" value="C:cytosol"/>
    <property type="evidence" value="ECO:0007669"/>
    <property type="project" value="UniProtKB-SubCell"/>
</dbReference>
<evidence type="ECO:0000256" key="13">
    <source>
        <dbReference type="ARBA" id="ARBA00056809"/>
    </source>
</evidence>
<dbReference type="Pfam" id="PF04548">
    <property type="entry name" value="AIG1"/>
    <property type="match status" value="1"/>
</dbReference>
<dbReference type="OMA" id="CEKHEAL"/>
<keyword evidence="11" id="KW-0496">Mitochondrion</keyword>
<dbReference type="InterPro" id="IPR027417">
    <property type="entry name" value="P-loop_NTPase"/>
</dbReference>
<evidence type="ECO:0000256" key="3">
    <source>
        <dbReference type="ARBA" id="ARBA00004514"/>
    </source>
</evidence>
<keyword evidence="9" id="KW-0256">Endoplasmic reticulum</keyword>
<reference evidence="17" key="1">
    <citation type="submission" date="2025-08" db="UniProtKB">
        <authorList>
            <consortium name="Ensembl"/>
        </authorList>
    </citation>
    <scope>IDENTIFICATION</scope>
</reference>
<evidence type="ECO:0000256" key="5">
    <source>
        <dbReference type="ARBA" id="ARBA00008535"/>
    </source>
</evidence>
<comment type="subcellular location">
    <subcellularLocation>
        <location evidence="3">Cytoplasm</location>
        <location evidence="3">Cytosol</location>
    </subcellularLocation>
    <subcellularLocation>
        <location evidence="2">Endoplasmic reticulum</location>
    </subcellularLocation>
    <subcellularLocation>
        <location evidence="4">Golgi apparatus</location>
    </subcellularLocation>
    <subcellularLocation>
        <location evidence="1">Mitochondrion</location>
    </subcellularLocation>
</comment>
<organism evidence="17 18">
    <name type="scientific">Haplochromis burtoni</name>
    <name type="common">Burton's mouthbrooder</name>
    <name type="synonym">Chromis burtoni</name>
    <dbReference type="NCBI Taxonomy" id="8153"/>
    <lineage>
        <taxon>Eukaryota</taxon>
        <taxon>Metazoa</taxon>
        <taxon>Chordata</taxon>
        <taxon>Craniata</taxon>
        <taxon>Vertebrata</taxon>
        <taxon>Euteleostomi</taxon>
        <taxon>Actinopterygii</taxon>
        <taxon>Neopterygii</taxon>
        <taxon>Teleostei</taxon>
        <taxon>Neoteleostei</taxon>
        <taxon>Acanthomorphata</taxon>
        <taxon>Ovalentaria</taxon>
        <taxon>Cichlomorphae</taxon>
        <taxon>Cichliformes</taxon>
        <taxon>Cichlidae</taxon>
        <taxon>African cichlids</taxon>
        <taxon>Pseudocrenilabrinae</taxon>
        <taxon>Haplochromini</taxon>
        <taxon>Haplochromis</taxon>
    </lineage>
</organism>
<evidence type="ECO:0000256" key="2">
    <source>
        <dbReference type="ARBA" id="ARBA00004240"/>
    </source>
</evidence>
<dbReference type="GO" id="GO:0005525">
    <property type="term" value="F:GTP binding"/>
    <property type="evidence" value="ECO:0007669"/>
    <property type="project" value="UniProtKB-KW"/>
</dbReference>
<evidence type="ECO:0000256" key="15">
    <source>
        <dbReference type="ARBA" id="ARBA00077278"/>
    </source>
</evidence>
<evidence type="ECO:0000313" key="18">
    <source>
        <dbReference type="Proteomes" id="UP000264840"/>
    </source>
</evidence>
<dbReference type="SUPFAM" id="SSF52540">
    <property type="entry name" value="P-loop containing nucleoside triphosphate hydrolases"/>
    <property type="match status" value="1"/>
</dbReference>
<dbReference type="FunFam" id="3.40.50.300:FF:000536">
    <property type="entry name" value="GTPase IMAP family member 8"/>
    <property type="match status" value="1"/>
</dbReference>
<evidence type="ECO:0000256" key="8">
    <source>
        <dbReference type="ARBA" id="ARBA00022741"/>
    </source>
</evidence>
<dbReference type="Ensembl" id="ENSHBUT00000011411.1">
    <property type="protein sequence ID" value="ENSHBUP00000023341.1"/>
    <property type="gene ID" value="ENSHBUG00000004059.1"/>
</dbReference>
<dbReference type="GO" id="GO:0005739">
    <property type="term" value="C:mitochondrion"/>
    <property type="evidence" value="ECO:0007669"/>
    <property type="project" value="UniProtKB-SubCell"/>
</dbReference>
<evidence type="ECO:0000256" key="6">
    <source>
        <dbReference type="ARBA" id="ARBA00022490"/>
    </source>
</evidence>
<evidence type="ECO:0000256" key="4">
    <source>
        <dbReference type="ARBA" id="ARBA00004555"/>
    </source>
</evidence>
<dbReference type="Gene3D" id="3.40.50.300">
    <property type="entry name" value="P-loop containing nucleotide triphosphate hydrolases"/>
    <property type="match status" value="1"/>
</dbReference>
<dbReference type="GO" id="GO:0005794">
    <property type="term" value="C:Golgi apparatus"/>
    <property type="evidence" value="ECO:0007669"/>
    <property type="project" value="UniProtKB-SubCell"/>
</dbReference>
<comment type="function">
    <text evidence="13">Exerts an anti-apoptotic effect in the immune system and is involved in responses to infections.</text>
</comment>
<dbReference type="PANTHER" id="PTHR10903">
    <property type="entry name" value="GTPASE, IMAP FAMILY MEMBER-RELATED"/>
    <property type="match status" value="1"/>
</dbReference>
<keyword evidence="10" id="KW-0333">Golgi apparatus</keyword>
<dbReference type="CDD" id="cd01852">
    <property type="entry name" value="AIG1"/>
    <property type="match status" value="1"/>
</dbReference>